<evidence type="ECO:0000256" key="1">
    <source>
        <dbReference type="ARBA" id="ARBA00022612"/>
    </source>
</evidence>
<dbReference type="Proteomes" id="UP000432015">
    <property type="component" value="Unassembled WGS sequence"/>
</dbReference>
<dbReference type="InterPro" id="IPR035421">
    <property type="entry name" value="Terminase_6C"/>
</dbReference>
<dbReference type="InterPro" id="IPR006517">
    <property type="entry name" value="Phage_terminase_lsu-like_C"/>
</dbReference>
<dbReference type="Pfam" id="PF03237">
    <property type="entry name" value="Terminase_6N"/>
    <property type="match status" value="1"/>
</dbReference>
<evidence type="ECO:0000313" key="4">
    <source>
        <dbReference type="Proteomes" id="UP000432015"/>
    </source>
</evidence>
<dbReference type="EMBL" id="WOFH01000014">
    <property type="protein sequence ID" value="MUN41416.1"/>
    <property type="molecule type" value="Genomic_DNA"/>
</dbReference>
<keyword evidence="1" id="KW-1188">Viral release from host cell</keyword>
<feature type="domain" description="Terminase large subunit gp17-like C-terminal" evidence="2">
    <location>
        <begin position="392"/>
        <end position="531"/>
    </location>
</feature>
<keyword evidence="4" id="KW-1185">Reference proteome</keyword>
<gene>
    <name evidence="3" type="primary">terL</name>
    <name evidence="3" type="ORF">GNZ18_33210</name>
</gene>
<name>A0A7K1LAZ8_9ACTN</name>
<dbReference type="Gene3D" id="3.30.420.240">
    <property type="match status" value="1"/>
</dbReference>
<dbReference type="AlphaFoldDB" id="A0A7K1LAZ8"/>
<accession>A0A7K1LAZ8</accession>
<evidence type="ECO:0000259" key="2">
    <source>
        <dbReference type="Pfam" id="PF17289"/>
    </source>
</evidence>
<dbReference type="Pfam" id="PF17289">
    <property type="entry name" value="Terminase_6C"/>
    <property type="match status" value="1"/>
</dbReference>
<dbReference type="NCBIfam" id="TIGR01630">
    <property type="entry name" value="psiM2_ORF9"/>
    <property type="match status" value="1"/>
</dbReference>
<reference evidence="3 4" key="1">
    <citation type="submission" date="2019-11" db="EMBL/GenBank/DDBJ databases">
        <authorList>
            <person name="Cao P."/>
        </authorList>
    </citation>
    <scope>NUCLEOTIDE SEQUENCE [LARGE SCALE GENOMIC DNA]</scope>
    <source>
        <strain evidence="3 4">NEAU-AAG5</strain>
    </source>
</reference>
<sequence length="584" mass="64739">MRGGRPRLRGRDGRRALVEADRDAIRPAQDRPLRRPVGAGHMTVLDPVQGVAAAILAHFEPPPPPRGRRWSTPGQLARAIDRATRQTAALDLIDRELVELADGDTDRLQLYCPPQEGKSQRVSRRFPLWLLAHDKTLRIGIVSYNDNKALRWGKAIRRDAADNPQLGIRLRKDTRAAGYWETEDGGGVICAGIAGGITGEKVDVLIIDDPFRGRAEAESATYRDAAWDWWESNGSTRGSSRFKVCLMMTRWHCDDLAGRLVTREPGRWRVVSIPAVAGKGVQIKGADGRAKTVWVADGVDPLGRAPGEELVSVQDRKPGYFHGLQEVRSPYVWRSIYQQTPVAAEGNMFRRSTFRYWNPMPADLSRHGTADGRRVDLDSRPVFLDDCWRLATVDLAASTKRSADYTVVSAWAISPDGDLILLDRARKRVVEEDHWDLARPLVSRWALATVFVEKSFISSTMVIDATKAGLPVEPVAADTDKVTRAVPATSRLKAGRVWFPAEADWLDEWCDELAAFPSAAHDDQVDTLSYAARVVAAHWLPQETADQVDQRRTAGPADDGAIGQAYTASTGAEPRTGDYMSMDW</sequence>
<organism evidence="3 4">
    <name type="scientific">Actinomadura litoris</name>
    <dbReference type="NCBI Taxonomy" id="2678616"/>
    <lineage>
        <taxon>Bacteria</taxon>
        <taxon>Bacillati</taxon>
        <taxon>Actinomycetota</taxon>
        <taxon>Actinomycetes</taxon>
        <taxon>Streptosporangiales</taxon>
        <taxon>Thermomonosporaceae</taxon>
        <taxon>Actinomadura</taxon>
    </lineage>
</organism>
<comment type="caution">
    <text evidence="3">The sequence shown here is derived from an EMBL/GenBank/DDBJ whole genome shotgun (WGS) entry which is preliminary data.</text>
</comment>
<proteinExistence type="predicted"/>
<protein>
    <submittedName>
        <fullName evidence="3">Phage terminase large subunit</fullName>
    </submittedName>
</protein>
<evidence type="ECO:0000313" key="3">
    <source>
        <dbReference type="EMBL" id="MUN41416.1"/>
    </source>
</evidence>